<dbReference type="Proteomes" id="UP000638014">
    <property type="component" value="Unassembled WGS sequence"/>
</dbReference>
<comment type="caution">
    <text evidence="2">The sequence shown here is derived from an EMBL/GenBank/DDBJ whole genome shotgun (WGS) entry which is preliminary data.</text>
</comment>
<accession>A0A8J6QQL2</accession>
<dbReference type="EMBL" id="JACXAF010000009">
    <property type="protein sequence ID" value="MBD1389466.1"/>
    <property type="molecule type" value="Genomic_DNA"/>
</dbReference>
<keyword evidence="1" id="KW-0472">Membrane</keyword>
<protein>
    <submittedName>
        <fullName evidence="2">Uncharacterized protein</fullName>
    </submittedName>
</protein>
<sequence>MQSIHNYRQHVLSAWKEGYQARLIVQACLIVTSLVVALMASPIFYGVGGLFEKTVEQWMIGWFQLHVLAAAVALVVMHFAWLYHHAANRQQM</sequence>
<name>A0A8J6QQL2_9GAMM</name>
<dbReference type="AlphaFoldDB" id="A0A8J6QQL2"/>
<evidence type="ECO:0000256" key="1">
    <source>
        <dbReference type="SAM" id="Phobius"/>
    </source>
</evidence>
<dbReference type="RefSeq" id="WP_191144573.1">
    <property type="nucleotide sequence ID" value="NZ_JACXAF010000009.1"/>
</dbReference>
<gene>
    <name evidence="2" type="ORF">IC617_08505</name>
</gene>
<organism evidence="2 3">
    <name type="scientific">Neiella litorisoli</name>
    <dbReference type="NCBI Taxonomy" id="2771431"/>
    <lineage>
        <taxon>Bacteria</taxon>
        <taxon>Pseudomonadati</taxon>
        <taxon>Pseudomonadota</taxon>
        <taxon>Gammaproteobacteria</taxon>
        <taxon>Alteromonadales</taxon>
        <taxon>Echinimonadaceae</taxon>
        <taxon>Neiella</taxon>
    </lineage>
</organism>
<evidence type="ECO:0000313" key="2">
    <source>
        <dbReference type="EMBL" id="MBD1389466.1"/>
    </source>
</evidence>
<feature type="transmembrane region" description="Helical" evidence="1">
    <location>
        <begin position="21"/>
        <end position="47"/>
    </location>
</feature>
<feature type="transmembrane region" description="Helical" evidence="1">
    <location>
        <begin position="59"/>
        <end position="83"/>
    </location>
</feature>
<keyword evidence="1" id="KW-1133">Transmembrane helix</keyword>
<proteinExistence type="predicted"/>
<keyword evidence="1" id="KW-0812">Transmembrane</keyword>
<keyword evidence="3" id="KW-1185">Reference proteome</keyword>
<evidence type="ECO:0000313" key="3">
    <source>
        <dbReference type="Proteomes" id="UP000638014"/>
    </source>
</evidence>
<reference evidence="2" key="1">
    <citation type="submission" date="2020-09" db="EMBL/GenBank/DDBJ databases">
        <title>A novel bacterium of genus Neiella, isolated from South China Sea.</title>
        <authorList>
            <person name="Huang H."/>
            <person name="Mo K."/>
            <person name="Hu Y."/>
        </authorList>
    </citation>
    <scope>NUCLEOTIDE SEQUENCE</scope>
    <source>
        <strain evidence="2">HB171785</strain>
    </source>
</reference>